<gene>
    <name evidence="1" type="ORF">A3F84_12725</name>
</gene>
<dbReference type="AlphaFoldDB" id="A0A1F6CWB0"/>
<name>A0A1F6CWB0_HANXR</name>
<evidence type="ECO:0000313" key="2">
    <source>
        <dbReference type="Proteomes" id="UP000178606"/>
    </source>
</evidence>
<comment type="caution">
    <text evidence="1">The sequence shown here is derived from an EMBL/GenBank/DDBJ whole genome shotgun (WGS) entry which is preliminary data.</text>
</comment>
<dbReference type="Proteomes" id="UP000178606">
    <property type="component" value="Unassembled WGS sequence"/>
</dbReference>
<reference evidence="1 2" key="1">
    <citation type="journal article" date="2016" name="Nat. Commun.">
        <title>Thousands of microbial genomes shed light on interconnected biogeochemical processes in an aquifer system.</title>
        <authorList>
            <person name="Anantharaman K."/>
            <person name="Brown C.T."/>
            <person name="Hug L.A."/>
            <person name="Sharon I."/>
            <person name="Castelle C.J."/>
            <person name="Probst A.J."/>
            <person name="Thomas B.C."/>
            <person name="Singh A."/>
            <person name="Wilkins M.J."/>
            <person name="Karaoz U."/>
            <person name="Brodie E.L."/>
            <person name="Williams K.H."/>
            <person name="Hubbard S.S."/>
            <person name="Banfield J.F."/>
        </authorList>
    </citation>
    <scope>NUCLEOTIDE SEQUENCE [LARGE SCALE GENOMIC DNA]</scope>
    <source>
        <strain evidence="2">RIFCSPLOWO2_12_FULL_64_10</strain>
    </source>
</reference>
<organism evidence="1 2">
    <name type="scientific">Handelsmanbacteria sp. (strain RIFCSPLOWO2_12_FULL_64_10)</name>
    <dbReference type="NCBI Taxonomy" id="1817868"/>
    <lineage>
        <taxon>Bacteria</taxon>
        <taxon>Candidatus Handelsmaniibacteriota</taxon>
    </lineage>
</organism>
<accession>A0A1F6CWB0</accession>
<sequence>MPRALCGVVYILLMPLTGQEDARFAVTQPDPRSRHRLRVSVATSRFRHEYAVDCLKGDVTKVDGKWQSAKRKAIENL</sequence>
<proteinExistence type="predicted"/>
<protein>
    <submittedName>
        <fullName evidence="1">Uncharacterized protein</fullName>
    </submittedName>
</protein>
<evidence type="ECO:0000313" key="1">
    <source>
        <dbReference type="EMBL" id="OGG53443.1"/>
    </source>
</evidence>
<dbReference type="EMBL" id="MFKF01000121">
    <property type="protein sequence ID" value="OGG53443.1"/>
    <property type="molecule type" value="Genomic_DNA"/>
</dbReference>